<keyword evidence="4" id="KW-0808">Transferase</keyword>
<feature type="transmembrane region" description="Helical" evidence="6">
    <location>
        <begin position="411"/>
        <end position="431"/>
    </location>
</feature>
<keyword evidence="2" id="KW-1003">Cell membrane</keyword>
<evidence type="ECO:0000256" key="6">
    <source>
        <dbReference type="SAM" id="Phobius"/>
    </source>
</evidence>
<feature type="transmembrane region" description="Helical" evidence="6">
    <location>
        <begin position="16"/>
        <end position="38"/>
    </location>
</feature>
<keyword evidence="6" id="KW-0812">Transmembrane</keyword>
<dbReference type="GO" id="GO:0005886">
    <property type="term" value="C:plasma membrane"/>
    <property type="evidence" value="ECO:0007669"/>
    <property type="project" value="UniProtKB-SubCell"/>
</dbReference>
<dbReference type="Gene3D" id="3.90.550.10">
    <property type="entry name" value="Spore Coat Polysaccharide Biosynthesis Protein SpsA, Chain A"/>
    <property type="match status" value="1"/>
</dbReference>
<dbReference type="GO" id="GO:0085029">
    <property type="term" value="P:extracellular matrix assembly"/>
    <property type="evidence" value="ECO:0007669"/>
    <property type="project" value="TreeGrafter"/>
</dbReference>
<dbReference type="AlphaFoldDB" id="A0A1F7GU85"/>
<dbReference type="InterPro" id="IPR006633">
    <property type="entry name" value="Carb-bd_sugar_hydrolysis-dom"/>
</dbReference>
<evidence type="ECO:0000313" key="8">
    <source>
        <dbReference type="EMBL" id="OGK22072.1"/>
    </source>
</evidence>
<evidence type="ECO:0000259" key="7">
    <source>
        <dbReference type="PROSITE" id="PS51782"/>
    </source>
</evidence>
<protein>
    <recommendedName>
        <fullName evidence="7">LysM domain-containing protein</fullName>
    </recommendedName>
</protein>
<name>A0A1F7GU85_9BACT</name>
<dbReference type="SMART" id="SM00257">
    <property type="entry name" value="LysM"/>
    <property type="match status" value="1"/>
</dbReference>
<dbReference type="Gene3D" id="3.10.350.10">
    <property type="entry name" value="LysM domain"/>
    <property type="match status" value="1"/>
</dbReference>
<sequence>MTIYYRDISFYIQQYLYHYPFLVPLGIIGIWRWSVWILKELISLGYKPITSSYHTSVSIVTPVYNENPSVFRAALASWKKNRPTEIIAVIDYTDKKCIEVFQQFSKRFKRSVLIVTHTPGKRPALADGIKQATSEIVALVDSDTLWDRRVIEHGLPPFRSPKTAGVGTYQNVLNPKTFAQKIFDIQLDLRYLVEYPFLAASGKALICLSGRTAFYRRQIILPMLPSLVNETFLGKPVISGDDKTLTYLVLEAGWNVAYQSNAHVYTPGMKDLRSYLKQRLRWSRNALRADIKAIAKGWPIHHPALLFFQIDKFLQSIVVILSPIYFFISLLTGMWPAALVIFVWWFVSRTIKMYPHLTRRPRDIFLLPGFVLYSFLTGFIKIYAFFTLNTQGWITRWDKSRLSQFKLLDKAPAYIATFATIALFSWGIYVYKQYSYFLPHLTEKKLISQALHQGSSLAFATGPQVLGASTQTQKKLLASKYIVETKESIFSIAQKLNIDYRRLLFSNDAKITDSSNIKPGTIINIPGDDLPIVFKTNYNLSIPDKISLSVGYDKKTNTILAWGRSSQVTLADISNKLQGQHLYEMEKGVWYSDANIFIHNGLKLTLDEQEVTWLKLESNSKTFSSLLAKNADIIINRVKITSWDSTKNDYDKTISDGRSFIMIKDQGRMDIANSELAYLGFQRTEGMPVSPYGVSWKLSDVKLKKALLTGEVIDSKFHDNYFGAYTFGATGMIWRGNEFSHNIRYGLDPHDDSNGFLLENNIAHNNGAHGIIFSKRCMYNTIRNNLSYNNGLHGIMLHEKSDFNIIENNTVRGNTSGVALWHSNSNIVRNNTVIGNRHGIRANADSKGNIIEKNMISKSLYYGLYFYDGGDNNTVKSNEFVRNTVGVYIKSKSNKIAQNLFSQNQTAIYLLDSAQDNILSQNEIRDSKKYGIYTKVSKELYNLLGYNTLERNRKNIMGK</sequence>
<dbReference type="InterPro" id="IPR006626">
    <property type="entry name" value="PbH1"/>
</dbReference>
<keyword evidence="6" id="KW-1133">Transmembrane helix</keyword>
<dbReference type="EMBL" id="MFZI01000009">
    <property type="protein sequence ID" value="OGK22072.1"/>
    <property type="molecule type" value="Genomic_DNA"/>
</dbReference>
<evidence type="ECO:0000256" key="4">
    <source>
        <dbReference type="ARBA" id="ARBA00022679"/>
    </source>
</evidence>
<dbReference type="PANTHER" id="PTHR22913:SF12">
    <property type="entry name" value="MANNURONAN SYNTHASE"/>
    <property type="match status" value="1"/>
</dbReference>
<dbReference type="SUPFAM" id="SSF54106">
    <property type="entry name" value="LysM domain"/>
    <property type="match status" value="1"/>
</dbReference>
<feature type="transmembrane region" description="Helical" evidence="6">
    <location>
        <begin position="365"/>
        <end position="390"/>
    </location>
</feature>
<organism evidence="8 9">
    <name type="scientific">Candidatus Roizmanbacteria bacterium RIFCSPHIGHO2_01_FULL_39_8</name>
    <dbReference type="NCBI Taxonomy" id="1802033"/>
    <lineage>
        <taxon>Bacteria</taxon>
        <taxon>Candidatus Roizmaniibacteriota</taxon>
    </lineage>
</organism>
<dbReference type="GO" id="GO:0050501">
    <property type="term" value="F:hyaluronan synthase activity"/>
    <property type="evidence" value="ECO:0007669"/>
    <property type="project" value="TreeGrafter"/>
</dbReference>
<dbReference type="Gene3D" id="2.160.20.10">
    <property type="entry name" value="Single-stranded right-handed beta-helix, Pectin lyase-like"/>
    <property type="match status" value="1"/>
</dbReference>
<keyword evidence="5 6" id="KW-0472">Membrane</keyword>
<dbReference type="InterPro" id="IPR011050">
    <property type="entry name" value="Pectin_lyase_fold/virulence"/>
</dbReference>
<dbReference type="SUPFAM" id="SSF51126">
    <property type="entry name" value="Pectin lyase-like"/>
    <property type="match status" value="2"/>
</dbReference>
<dbReference type="PROSITE" id="PS51782">
    <property type="entry name" value="LYSM"/>
    <property type="match status" value="1"/>
</dbReference>
<reference evidence="8 9" key="1">
    <citation type="journal article" date="2016" name="Nat. Commun.">
        <title>Thousands of microbial genomes shed light on interconnected biogeochemical processes in an aquifer system.</title>
        <authorList>
            <person name="Anantharaman K."/>
            <person name="Brown C.T."/>
            <person name="Hug L.A."/>
            <person name="Sharon I."/>
            <person name="Castelle C.J."/>
            <person name="Probst A.J."/>
            <person name="Thomas B.C."/>
            <person name="Singh A."/>
            <person name="Wilkins M.J."/>
            <person name="Karaoz U."/>
            <person name="Brodie E.L."/>
            <person name="Williams K.H."/>
            <person name="Hubbard S.S."/>
            <person name="Banfield J.F."/>
        </authorList>
    </citation>
    <scope>NUCLEOTIDE SEQUENCE [LARGE SCALE GENOMIC DNA]</scope>
</reference>
<feature type="transmembrane region" description="Helical" evidence="6">
    <location>
        <begin position="317"/>
        <end position="345"/>
    </location>
</feature>
<evidence type="ECO:0000256" key="3">
    <source>
        <dbReference type="ARBA" id="ARBA00022676"/>
    </source>
</evidence>
<dbReference type="Pfam" id="PF13641">
    <property type="entry name" value="Glyco_tranf_2_3"/>
    <property type="match status" value="1"/>
</dbReference>
<comment type="caution">
    <text evidence="8">The sequence shown here is derived from an EMBL/GenBank/DDBJ whole genome shotgun (WGS) entry which is preliminary data.</text>
</comment>
<dbReference type="InterPro" id="IPR007742">
    <property type="entry name" value="NosD_dom"/>
</dbReference>
<evidence type="ECO:0000313" key="9">
    <source>
        <dbReference type="Proteomes" id="UP000177026"/>
    </source>
</evidence>
<dbReference type="Pfam" id="PF01476">
    <property type="entry name" value="LysM"/>
    <property type="match status" value="1"/>
</dbReference>
<dbReference type="CDD" id="cd00118">
    <property type="entry name" value="LysM"/>
    <property type="match status" value="1"/>
</dbReference>
<dbReference type="GO" id="GO:0030213">
    <property type="term" value="P:hyaluronan biosynthetic process"/>
    <property type="evidence" value="ECO:0007669"/>
    <property type="project" value="TreeGrafter"/>
</dbReference>
<evidence type="ECO:0000256" key="1">
    <source>
        <dbReference type="ARBA" id="ARBA00004236"/>
    </source>
</evidence>
<dbReference type="InterPro" id="IPR012334">
    <property type="entry name" value="Pectin_lyas_fold"/>
</dbReference>
<dbReference type="InterPro" id="IPR022441">
    <property type="entry name" value="Para_beta_helix_rpt-2"/>
</dbReference>
<feature type="domain" description="LysM" evidence="7">
    <location>
        <begin position="479"/>
        <end position="525"/>
    </location>
</feature>
<dbReference type="Proteomes" id="UP000177026">
    <property type="component" value="Unassembled WGS sequence"/>
</dbReference>
<evidence type="ECO:0000256" key="5">
    <source>
        <dbReference type="ARBA" id="ARBA00023136"/>
    </source>
</evidence>
<dbReference type="NCBIfam" id="TIGR03804">
    <property type="entry name" value="para_beta_helix"/>
    <property type="match status" value="3"/>
</dbReference>
<dbReference type="InterPro" id="IPR029044">
    <property type="entry name" value="Nucleotide-diphossugar_trans"/>
</dbReference>
<evidence type="ECO:0000256" key="2">
    <source>
        <dbReference type="ARBA" id="ARBA00022475"/>
    </source>
</evidence>
<dbReference type="Pfam" id="PF05048">
    <property type="entry name" value="NosD"/>
    <property type="match status" value="1"/>
</dbReference>
<dbReference type="SMART" id="SM00722">
    <property type="entry name" value="CASH"/>
    <property type="match status" value="1"/>
</dbReference>
<accession>A0A1F7GU85</accession>
<dbReference type="SMART" id="SM00710">
    <property type="entry name" value="PbH1"/>
    <property type="match status" value="7"/>
</dbReference>
<dbReference type="PANTHER" id="PTHR22913">
    <property type="entry name" value="HYALURONAN SYNTHASE"/>
    <property type="match status" value="1"/>
</dbReference>
<dbReference type="InterPro" id="IPR018392">
    <property type="entry name" value="LysM"/>
</dbReference>
<keyword evidence="3" id="KW-0328">Glycosyltransferase</keyword>
<comment type="subcellular location">
    <subcellularLocation>
        <location evidence="1">Cell membrane</location>
    </subcellularLocation>
</comment>
<gene>
    <name evidence="8" type="ORF">A2866_05855</name>
</gene>
<proteinExistence type="predicted"/>
<dbReference type="SUPFAM" id="SSF53448">
    <property type="entry name" value="Nucleotide-diphospho-sugar transferases"/>
    <property type="match status" value="1"/>
</dbReference>
<dbReference type="InterPro" id="IPR036779">
    <property type="entry name" value="LysM_dom_sf"/>
</dbReference>